<evidence type="ECO:0000313" key="2">
    <source>
        <dbReference type="Proteomes" id="UP001732700"/>
    </source>
</evidence>
<accession>A0ACD5V6I1</accession>
<dbReference type="EnsemblPlants" id="AVESA.00010b.r2.2DG0380720.1">
    <property type="protein sequence ID" value="AVESA.00010b.r2.2DG0380720.1.CDS"/>
    <property type="gene ID" value="AVESA.00010b.r2.2DG0380720"/>
</dbReference>
<proteinExistence type="predicted"/>
<dbReference type="Proteomes" id="UP001732700">
    <property type="component" value="Chromosome 2D"/>
</dbReference>
<organism evidence="1 2">
    <name type="scientific">Avena sativa</name>
    <name type="common">Oat</name>
    <dbReference type="NCBI Taxonomy" id="4498"/>
    <lineage>
        <taxon>Eukaryota</taxon>
        <taxon>Viridiplantae</taxon>
        <taxon>Streptophyta</taxon>
        <taxon>Embryophyta</taxon>
        <taxon>Tracheophyta</taxon>
        <taxon>Spermatophyta</taxon>
        <taxon>Magnoliopsida</taxon>
        <taxon>Liliopsida</taxon>
        <taxon>Poales</taxon>
        <taxon>Poaceae</taxon>
        <taxon>BOP clade</taxon>
        <taxon>Pooideae</taxon>
        <taxon>Poodae</taxon>
        <taxon>Poeae</taxon>
        <taxon>Poeae Chloroplast Group 1 (Aveneae type)</taxon>
        <taxon>Aveninae</taxon>
        <taxon>Avena</taxon>
    </lineage>
</organism>
<keyword evidence="2" id="KW-1185">Reference proteome</keyword>
<reference evidence="1" key="2">
    <citation type="submission" date="2025-09" db="UniProtKB">
        <authorList>
            <consortium name="EnsemblPlants"/>
        </authorList>
    </citation>
    <scope>IDENTIFICATION</scope>
</reference>
<protein>
    <submittedName>
        <fullName evidence="1">Uncharacterized protein</fullName>
    </submittedName>
</protein>
<reference evidence="1" key="1">
    <citation type="submission" date="2021-05" db="EMBL/GenBank/DDBJ databases">
        <authorList>
            <person name="Scholz U."/>
            <person name="Mascher M."/>
            <person name="Fiebig A."/>
        </authorList>
    </citation>
    <scope>NUCLEOTIDE SEQUENCE [LARGE SCALE GENOMIC DNA]</scope>
</reference>
<name>A0ACD5V6I1_AVESA</name>
<sequence>MARLNTKRCFTEELNGLFVLQKTPSSRCSLPIRTPNHSFAPLLSSPPAMAGRLAGASSPLPRALLILAIVAIFSIFFLFLRSLGPAAAPSLSVDESRRLRPSSSSPSSSSPATSLPSVYHSPEVFAAGYAEMERSFKVYIYPDGDPKTFYQTPRKLTGKLLFSNSFCSVSSVILSNYYDLPFNDVLDWRKFAVVLKERDVYELKSILKSKSQEEFVALHKSLVQVQKHFVWHSPPVPYDAFHMVMYELWLRHHVIKY</sequence>
<evidence type="ECO:0000313" key="1">
    <source>
        <dbReference type="EnsemblPlants" id="AVESA.00010b.r2.2DG0380720.1.CDS"/>
    </source>
</evidence>